<gene>
    <name evidence="1" type="ORF">KQ910_20515</name>
</gene>
<organism evidence="1 2">
    <name type="scientific">Reyranella humidisoli</name>
    <dbReference type="NCBI Taxonomy" id="2849149"/>
    <lineage>
        <taxon>Bacteria</taxon>
        <taxon>Pseudomonadati</taxon>
        <taxon>Pseudomonadota</taxon>
        <taxon>Alphaproteobacteria</taxon>
        <taxon>Hyphomicrobiales</taxon>
        <taxon>Reyranellaceae</taxon>
        <taxon>Reyranella</taxon>
    </lineage>
</organism>
<protein>
    <submittedName>
        <fullName evidence="1">Pyridoxamine 5'-phosphate oxidase family protein</fullName>
    </submittedName>
</protein>
<sequence length="311" mass="33264">MPVEPSPFLPFNADERAAQRRAGIATGRTAPIRPFMPEQHRAFFALLQYLFTATPDAEGWPMASVLTGLPGFIAAPDATTLRIGALPRTGDPAAPGFAVGAEIGLLGLDLATRRRNRANGRIVNRDNGLTVHIAQSFGNCPQYIQTRTVTAAKAASTAGESPAVILDGLDEAARELIESADTFFVASRGRSELGAEGGFDMSHRGGRPGFVAVQGDTLVIPDFRGNGFFNTLGNLLGDPRAGLLFIDFNTGDLLQLQGTVAIDWQPEGSEPAGAERLWRVQVKRAWRTRSAFASQSTFGEFAPSTLHTGTW</sequence>
<dbReference type="EMBL" id="JAHOPB010000002">
    <property type="protein sequence ID" value="MBU8876168.1"/>
    <property type="molecule type" value="Genomic_DNA"/>
</dbReference>
<evidence type="ECO:0000313" key="2">
    <source>
        <dbReference type="Proteomes" id="UP000727907"/>
    </source>
</evidence>
<reference evidence="1 2" key="1">
    <citation type="submission" date="2021-06" db="EMBL/GenBank/DDBJ databases">
        <authorList>
            <person name="Lee D.H."/>
        </authorList>
    </citation>
    <scope>NUCLEOTIDE SEQUENCE [LARGE SCALE GENOMIC DNA]</scope>
    <source>
        <strain evidence="1 2">MMS21-HV4-11</strain>
    </source>
</reference>
<name>A0ABS6ISF8_9HYPH</name>
<dbReference type="PANTHER" id="PTHR42815:SF2">
    <property type="entry name" value="FAD-BINDING, PUTATIVE (AFU_ORTHOLOGUE AFUA_6G07600)-RELATED"/>
    <property type="match status" value="1"/>
</dbReference>
<dbReference type="RefSeq" id="WP_216964744.1">
    <property type="nucleotide sequence ID" value="NZ_JAHOPB010000002.1"/>
</dbReference>
<dbReference type="Proteomes" id="UP000727907">
    <property type="component" value="Unassembled WGS sequence"/>
</dbReference>
<dbReference type="PANTHER" id="PTHR42815">
    <property type="entry name" value="FAD-BINDING, PUTATIVE (AFU_ORTHOLOGUE AFUA_6G07600)-RELATED"/>
    <property type="match status" value="1"/>
</dbReference>
<keyword evidence="2" id="KW-1185">Reference proteome</keyword>
<evidence type="ECO:0000313" key="1">
    <source>
        <dbReference type="EMBL" id="MBU8876168.1"/>
    </source>
</evidence>
<accession>A0ABS6ISF8</accession>
<proteinExistence type="predicted"/>
<comment type="caution">
    <text evidence="1">The sequence shown here is derived from an EMBL/GenBank/DDBJ whole genome shotgun (WGS) entry which is preliminary data.</text>
</comment>